<accession>A0A829YAY5</accession>
<reference evidence="2" key="1">
    <citation type="submission" date="2020-01" db="EMBL/GenBank/DDBJ databases">
        <title>'Steroidobacter agaridevorans' sp. nov., agar-degrading bacteria isolated from rhizosphere soils.</title>
        <authorList>
            <person name="Ikenaga M."/>
            <person name="Kataoka M."/>
            <person name="Murouchi A."/>
            <person name="Katsuragi S."/>
            <person name="Sakai M."/>
        </authorList>
    </citation>
    <scope>NUCLEOTIDE SEQUENCE [LARGE SCALE GENOMIC DNA]</scope>
    <source>
        <strain evidence="2">YU21-B</strain>
    </source>
</reference>
<evidence type="ECO:0000313" key="1">
    <source>
        <dbReference type="EMBL" id="GFE80265.1"/>
    </source>
</evidence>
<gene>
    <name evidence="1" type="ORF">GCM10011487_22650</name>
</gene>
<comment type="caution">
    <text evidence="1">The sequence shown here is derived from an EMBL/GenBank/DDBJ whole genome shotgun (WGS) entry which is preliminary data.</text>
</comment>
<protein>
    <submittedName>
        <fullName evidence="1">Uncharacterized protein</fullName>
    </submittedName>
</protein>
<dbReference type="AlphaFoldDB" id="A0A829YAY5"/>
<evidence type="ECO:0000313" key="2">
    <source>
        <dbReference type="Proteomes" id="UP000445000"/>
    </source>
</evidence>
<proteinExistence type="predicted"/>
<name>A0A829YAY5_9GAMM</name>
<keyword evidence="2" id="KW-1185">Reference proteome</keyword>
<sequence>MQRKSSDRRKRRRSSSEQLFRTWVELRDLRDGSTRQLQLRVETSVHLRSLAGGPQQPDQQLLILEDGAHTIKASQSDDLFAQLRERYPDGLYERYLHQERDVAAEQSRSAALDSLVEIYAIAGFDEYLKNQVPRAP</sequence>
<organism evidence="1 2">
    <name type="scientific">Steroidobacter agaridevorans</name>
    <dbReference type="NCBI Taxonomy" id="2695856"/>
    <lineage>
        <taxon>Bacteria</taxon>
        <taxon>Pseudomonadati</taxon>
        <taxon>Pseudomonadota</taxon>
        <taxon>Gammaproteobacteria</taxon>
        <taxon>Steroidobacterales</taxon>
        <taxon>Steroidobacteraceae</taxon>
        <taxon>Steroidobacter</taxon>
    </lineage>
</organism>
<dbReference type="EMBL" id="BLJN01000002">
    <property type="protein sequence ID" value="GFE80265.1"/>
    <property type="molecule type" value="Genomic_DNA"/>
</dbReference>
<dbReference type="RefSeq" id="WP_161811971.1">
    <property type="nucleotide sequence ID" value="NZ_BLJN01000002.1"/>
</dbReference>
<dbReference type="Proteomes" id="UP000445000">
    <property type="component" value="Unassembled WGS sequence"/>
</dbReference>